<dbReference type="Gene3D" id="1.25.40.10">
    <property type="entry name" value="Tetratricopeptide repeat domain"/>
    <property type="match status" value="1"/>
</dbReference>
<proteinExistence type="predicted"/>
<dbReference type="AlphaFoldDB" id="A0A6V7PYT6"/>
<dbReference type="EMBL" id="LR862153">
    <property type="protein sequence ID" value="CAD1836074.1"/>
    <property type="molecule type" value="Genomic_DNA"/>
</dbReference>
<evidence type="ECO:0000313" key="1">
    <source>
        <dbReference type="EMBL" id="CAD1836074.1"/>
    </source>
</evidence>
<dbReference type="PANTHER" id="PTHR26312:SF222">
    <property type="entry name" value="EXPRESSED PROTEIN"/>
    <property type="match status" value="1"/>
</dbReference>
<dbReference type="InterPro" id="IPR011990">
    <property type="entry name" value="TPR-like_helical_dom_sf"/>
</dbReference>
<protein>
    <submittedName>
        <fullName evidence="1">Uncharacterized protein</fullName>
    </submittedName>
</protein>
<dbReference type="PANTHER" id="PTHR26312">
    <property type="entry name" value="TETRATRICOPEPTIDE REPEAT PROTEIN 5"/>
    <property type="match status" value="1"/>
</dbReference>
<accession>A0A6V7PYT6</accession>
<name>A0A6V7PYT6_ANACO</name>
<sequence>METHHKRMVDEDPSNALFLSNYAKFLYQVKCDNKRAEEYYSRAILADPSDGDILSQYAKLVWEIHRDEERACTYFERAVQASPQNCHVLAAYAAFLWETDNSDGTEDGGGNQAQDFAGLSFHHGALASATT</sequence>
<reference evidence="1" key="1">
    <citation type="submission" date="2020-07" db="EMBL/GenBank/DDBJ databases">
        <authorList>
            <person name="Lin J."/>
        </authorList>
    </citation>
    <scope>NUCLEOTIDE SEQUENCE</scope>
</reference>
<gene>
    <name evidence="1" type="ORF">CB5_LOCUS19285</name>
</gene>
<dbReference type="SUPFAM" id="SSF48452">
    <property type="entry name" value="TPR-like"/>
    <property type="match status" value="1"/>
</dbReference>
<organism evidence="1">
    <name type="scientific">Ananas comosus var. bracteatus</name>
    <name type="common">red pineapple</name>
    <dbReference type="NCBI Taxonomy" id="296719"/>
    <lineage>
        <taxon>Eukaryota</taxon>
        <taxon>Viridiplantae</taxon>
        <taxon>Streptophyta</taxon>
        <taxon>Embryophyta</taxon>
        <taxon>Tracheophyta</taxon>
        <taxon>Spermatophyta</taxon>
        <taxon>Magnoliopsida</taxon>
        <taxon>Liliopsida</taxon>
        <taxon>Poales</taxon>
        <taxon>Bromeliaceae</taxon>
        <taxon>Bromelioideae</taxon>
        <taxon>Ananas</taxon>
    </lineage>
</organism>